<reference evidence="5" key="1">
    <citation type="submission" date="2014-12" db="EMBL/GenBank/DDBJ databases">
        <title>Genome Sequence of Valsa Canker Pathogens Uncovers a Specific Adaption of Colonization on Woody Bark.</title>
        <authorList>
            <person name="Yin Z."/>
            <person name="Liu H."/>
            <person name="Gao X."/>
            <person name="Li Z."/>
            <person name="Song N."/>
            <person name="Ke X."/>
            <person name="Dai Q."/>
            <person name="Wu Y."/>
            <person name="Sun Y."/>
            <person name="Xu J.-R."/>
            <person name="Kang Z.K."/>
            <person name="Wang L."/>
            <person name="Huang L."/>
        </authorList>
    </citation>
    <scope>NUCLEOTIDE SEQUENCE [LARGE SCALE GENOMIC DNA]</scope>
    <source>
        <strain evidence="5">SXYL134</strain>
    </source>
</reference>
<dbReference type="Proteomes" id="UP000078576">
    <property type="component" value="Unassembled WGS sequence"/>
</dbReference>
<evidence type="ECO:0000256" key="2">
    <source>
        <dbReference type="SAM" id="MobiDB-lite"/>
    </source>
</evidence>
<organism evidence="4 5">
    <name type="scientific">Cytospora mali</name>
    <name type="common">Apple Valsa canker fungus</name>
    <name type="synonym">Valsa mali</name>
    <dbReference type="NCBI Taxonomy" id="578113"/>
    <lineage>
        <taxon>Eukaryota</taxon>
        <taxon>Fungi</taxon>
        <taxon>Dikarya</taxon>
        <taxon>Ascomycota</taxon>
        <taxon>Pezizomycotina</taxon>
        <taxon>Sordariomycetes</taxon>
        <taxon>Sordariomycetidae</taxon>
        <taxon>Diaporthales</taxon>
        <taxon>Cytosporaceae</taxon>
        <taxon>Cytospora</taxon>
    </lineage>
</organism>
<feature type="compositionally biased region" description="Basic and acidic residues" evidence="2">
    <location>
        <begin position="13"/>
        <end position="22"/>
    </location>
</feature>
<keyword evidence="3" id="KW-0812">Transmembrane</keyword>
<evidence type="ECO:0000256" key="3">
    <source>
        <dbReference type="SAM" id="Phobius"/>
    </source>
</evidence>
<gene>
    <name evidence="4" type="ORF">VP1G_10735</name>
</gene>
<accession>A0A194UVM8</accession>
<sequence length="139" mass="15417">MAKSTSQAPSSKAHTETPHDALREDDDLISLNSPLNTANLGSFVEQALEQGSVADQRANLNAEQANRTAEQAIRTIEQANRTIEQAIHAMEQSSRNLQQTLQTMTVGLTGFFIIVLFLLLIIWRSYEEKMAATGHHGQW</sequence>
<keyword evidence="3" id="KW-1133">Transmembrane helix</keyword>
<feature type="coiled-coil region" evidence="1">
    <location>
        <begin position="59"/>
        <end position="96"/>
    </location>
</feature>
<keyword evidence="1" id="KW-0175">Coiled coil</keyword>
<name>A0A194UVM8_CYTMA</name>
<evidence type="ECO:0000313" key="5">
    <source>
        <dbReference type="Proteomes" id="UP000078576"/>
    </source>
</evidence>
<dbReference type="AlphaFoldDB" id="A0A194UVM8"/>
<proteinExistence type="predicted"/>
<dbReference type="EMBL" id="KN714682">
    <property type="protein sequence ID" value="KUI55718.1"/>
    <property type="molecule type" value="Genomic_DNA"/>
</dbReference>
<feature type="compositionally biased region" description="Polar residues" evidence="2">
    <location>
        <begin position="1"/>
        <end position="12"/>
    </location>
</feature>
<keyword evidence="5" id="KW-1185">Reference proteome</keyword>
<keyword evidence="3" id="KW-0472">Membrane</keyword>
<evidence type="ECO:0000313" key="4">
    <source>
        <dbReference type="EMBL" id="KUI55718.1"/>
    </source>
</evidence>
<feature type="transmembrane region" description="Helical" evidence="3">
    <location>
        <begin position="104"/>
        <end position="123"/>
    </location>
</feature>
<feature type="region of interest" description="Disordered" evidence="2">
    <location>
        <begin position="1"/>
        <end position="24"/>
    </location>
</feature>
<evidence type="ECO:0000256" key="1">
    <source>
        <dbReference type="SAM" id="Coils"/>
    </source>
</evidence>
<protein>
    <submittedName>
        <fullName evidence="4">Uncharacterized protein</fullName>
    </submittedName>
</protein>